<evidence type="ECO:0000256" key="11">
    <source>
        <dbReference type="SAM" id="Coils"/>
    </source>
</evidence>
<evidence type="ECO:0000259" key="14">
    <source>
        <dbReference type="Pfam" id="PF13733"/>
    </source>
</evidence>
<dbReference type="InterPro" id="IPR027995">
    <property type="entry name" value="Galactosyl_T_N"/>
</dbReference>
<dbReference type="Gene3D" id="3.90.550.10">
    <property type="entry name" value="Spore Coat Polysaccharide Biosynthesis Protein SpsA, Chain A"/>
    <property type="match status" value="1"/>
</dbReference>
<evidence type="ECO:0008006" key="17">
    <source>
        <dbReference type="Google" id="ProtNLM"/>
    </source>
</evidence>
<dbReference type="InterPro" id="IPR003859">
    <property type="entry name" value="Galactosyl_T"/>
</dbReference>
<keyword evidence="6" id="KW-0812">Transmembrane</keyword>
<sequence length="789" mass="92677">MGKKKGGKKKGGKKGKKGGKKKEVQMTAKEAILAYQIGIVEKKLEDQMYEIRGWEDKIKRNEERNAKLKADQKLLINEMLKTAKVLEEKWDTEEMRKREDVVVVMKDYWEWQRQQEEEIEAIKKKIEGAEKQIDTEDKNLTYWTDYKDRGQNDHKQQIMLLTKEMEDMENSFSEMIRHLETSNTKDKSKIKNFTEEKLISQKTEAKDKAIGQLDKYSRQEILDKEWLHREVEIHKREAEELRQVVENLEKDNLEIMSELFECKIEDLKVSRNFYLTQFDDDENLEEDGVLEMDMKQLSINQAKTGEHEFIHENNAGERIDTTMGKARARPMSATQRAIEDRVFSIVTKQNIDSDESDVESVETDLLDNMYFEEEDFGDYLKLGPLELKLLNVTGTQMPIHVPEALTEEESDAKKCKPDEWPVTAPMLKILTLYEICTTSNQTQETFNEHGIHFNTKHVDVKYNREVRASMKLRQYQRVAQYEINRQRFKKIMKEFSNNSTRITNSADTEHLPSRQNFDNECKVLEKLDGQIPINNVLLCDEAIHFLKTFHSDVEDGGHWRSNNCSRHALIIIIPYRDRQQHLCILLRYIIPMLKRQHIEFRIIVAEQAGNGTFNKGKLMNAAFIESTKLFSYQCVVFHDVDLIPEDVRNIYPCPWQPTHLSVAIDEMNYRLQYEMLVGGVLAMRKEQFETVNGFSNEFWGWGGEDDDMAYRIKLAGLRILRPPKNIARYKMLRHKKQIPAKWNSRIKLLSGVNKRFLLDGLNNANYSVEKLTRHKFYTHILINVGKQPL</sequence>
<organism evidence="15 16">
    <name type="scientific">Mytilus edulis</name>
    <name type="common">Blue mussel</name>
    <dbReference type="NCBI Taxonomy" id="6550"/>
    <lineage>
        <taxon>Eukaryota</taxon>
        <taxon>Metazoa</taxon>
        <taxon>Spiralia</taxon>
        <taxon>Lophotrochozoa</taxon>
        <taxon>Mollusca</taxon>
        <taxon>Bivalvia</taxon>
        <taxon>Autobranchia</taxon>
        <taxon>Pteriomorphia</taxon>
        <taxon>Mytilida</taxon>
        <taxon>Mytiloidea</taxon>
        <taxon>Mytilidae</taxon>
        <taxon>Mytilinae</taxon>
        <taxon>Mytilus</taxon>
    </lineage>
</organism>
<comment type="caution">
    <text evidence="15">The sequence shown here is derived from an EMBL/GenBank/DDBJ whole genome shotgun (WGS) entry which is preliminary data.</text>
</comment>
<keyword evidence="5" id="KW-0808">Transferase</keyword>
<accession>A0A8S3UHI8</accession>
<comment type="similarity">
    <text evidence="3">Belongs to the glycosyltransferase 7 family.</text>
</comment>
<comment type="subcellular location">
    <subcellularLocation>
        <location evidence="1">Membrane</location>
        <topology evidence="1">Single-pass type II membrane protein</topology>
    </subcellularLocation>
</comment>
<dbReference type="SUPFAM" id="SSF53448">
    <property type="entry name" value="Nucleotide-diphospho-sugar transferases"/>
    <property type="match status" value="1"/>
</dbReference>
<dbReference type="PRINTS" id="PR02050">
    <property type="entry name" value="B14GALTRFASE"/>
</dbReference>
<evidence type="ECO:0000256" key="9">
    <source>
        <dbReference type="ARBA" id="ARBA00023136"/>
    </source>
</evidence>
<evidence type="ECO:0000256" key="3">
    <source>
        <dbReference type="ARBA" id="ARBA00005735"/>
    </source>
</evidence>
<dbReference type="GO" id="GO:0016757">
    <property type="term" value="F:glycosyltransferase activity"/>
    <property type="evidence" value="ECO:0007669"/>
    <property type="project" value="UniProtKB-KW"/>
</dbReference>
<evidence type="ECO:0000256" key="2">
    <source>
        <dbReference type="ARBA" id="ARBA00004922"/>
    </source>
</evidence>
<dbReference type="Pfam" id="PF13733">
    <property type="entry name" value="Glyco_transf_7N"/>
    <property type="match status" value="1"/>
</dbReference>
<keyword evidence="16" id="KW-1185">Reference proteome</keyword>
<dbReference type="CDD" id="cd00899">
    <property type="entry name" value="b4GalT"/>
    <property type="match status" value="1"/>
</dbReference>
<dbReference type="InterPro" id="IPR029044">
    <property type="entry name" value="Nucleotide-diphossugar_trans"/>
</dbReference>
<dbReference type="PANTHER" id="PTHR21468:SF1">
    <property type="entry name" value="COILED-COIL DOMAIN-CONTAINING PROTEIN 83"/>
    <property type="match status" value="1"/>
</dbReference>
<feature type="domain" description="Galactosyltransferase N-terminal" evidence="14">
    <location>
        <begin position="541"/>
        <end position="654"/>
    </location>
</feature>
<evidence type="ECO:0000313" key="16">
    <source>
        <dbReference type="Proteomes" id="UP000683360"/>
    </source>
</evidence>
<keyword evidence="11" id="KW-0175">Coiled coil</keyword>
<dbReference type="GO" id="GO:0016020">
    <property type="term" value="C:membrane"/>
    <property type="evidence" value="ECO:0007669"/>
    <property type="project" value="UniProtKB-SubCell"/>
</dbReference>
<keyword evidence="7" id="KW-0735">Signal-anchor</keyword>
<dbReference type="AlphaFoldDB" id="A0A8S3UHI8"/>
<dbReference type="InterPro" id="IPR027791">
    <property type="entry name" value="Galactosyl_T_C"/>
</dbReference>
<keyword evidence="4" id="KW-0328">Glycosyltransferase</keyword>
<dbReference type="Pfam" id="PF02709">
    <property type="entry name" value="Glyco_transf_7C"/>
    <property type="match status" value="1"/>
</dbReference>
<dbReference type="PANTHER" id="PTHR21468">
    <property type="entry name" value="HSD9"/>
    <property type="match status" value="1"/>
</dbReference>
<evidence type="ECO:0000313" key="15">
    <source>
        <dbReference type="EMBL" id="CAG2242203.1"/>
    </source>
</evidence>
<evidence type="ECO:0000256" key="8">
    <source>
        <dbReference type="ARBA" id="ARBA00022989"/>
    </source>
</evidence>
<reference evidence="15" key="1">
    <citation type="submission" date="2021-03" db="EMBL/GenBank/DDBJ databases">
        <authorList>
            <person name="Bekaert M."/>
        </authorList>
    </citation>
    <scope>NUCLEOTIDE SEQUENCE</scope>
</reference>
<evidence type="ECO:0000256" key="7">
    <source>
        <dbReference type="ARBA" id="ARBA00022968"/>
    </source>
</evidence>
<evidence type="ECO:0000256" key="10">
    <source>
        <dbReference type="ARBA" id="ARBA00023180"/>
    </source>
</evidence>
<dbReference type="EMBL" id="CAJPWZ010002637">
    <property type="protein sequence ID" value="CAG2242203.1"/>
    <property type="molecule type" value="Genomic_DNA"/>
</dbReference>
<feature type="domain" description="Galactosyltransferase C-terminal" evidence="13">
    <location>
        <begin position="658"/>
        <end position="735"/>
    </location>
</feature>
<keyword evidence="9" id="KW-0472">Membrane</keyword>
<dbReference type="GO" id="GO:0005975">
    <property type="term" value="P:carbohydrate metabolic process"/>
    <property type="evidence" value="ECO:0007669"/>
    <property type="project" value="InterPro"/>
</dbReference>
<feature type="coiled-coil region" evidence="11">
    <location>
        <begin position="44"/>
        <end position="78"/>
    </location>
</feature>
<dbReference type="Proteomes" id="UP000683360">
    <property type="component" value="Unassembled WGS sequence"/>
</dbReference>
<evidence type="ECO:0000256" key="4">
    <source>
        <dbReference type="ARBA" id="ARBA00022676"/>
    </source>
</evidence>
<evidence type="ECO:0000256" key="6">
    <source>
        <dbReference type="ARBA" id="ARBA00022692"/>
    </source>
</evidence>
<name>A0A8S3UHI8_MYTED</name>
<evidence type="ECO:0000256" key="1">
    <source>
        <dbReference type="ARBA" id="ARBA00004606"/>
    </source>
</evidence>
<feature type="coiled-coil region" evidence="11">
    <location>
        <begin position="112"/>
        <end position="171"/>
    </location>
</feature>
<evidence type="ECO:0000256" key="5">
    <source>
        <dbReference type="ARBA" id="ARBA00022679"/>
    </source>
</evidence>
<proteinExistence type="inferred from homology"/>
<comment type="pathway">
    <text evidence="2">Protein modification; protein glycosylation.</text>
</comment>
<dbReference type="OrthoDB" id="10005859at2759"/>
<evidence type="ECO:0000259" key="13">
    <source>
        <dbReference type="Pfam" id="PF02709"/>
    </source>
</evidence>
<dbReference type="InterPro" id="IPR026702">
    <property type="entry name" value="CCDC83"/>
</dbReference>
<feature type="region of interest" description="Disordered" evidence="12">
    <location>
        <begin position="1"/>
        <end position="23"/>
    </location>
</feature>
<gene>
    <name evidence="15" type="ORF">MEDL_54401</name>
</gene>
<protein>
    <recommendedName>
        <fullName evidence="17">Beta-1,4-N-acetylgalactosaminyltransferase bre-4</fullName>
    </recommendedName>
</protein>
<feature type="coiled-coil region" evidence="11">
    <location>
        <begin position="224"/>
        <end position="258"/>
    </location>
</feature>
<evidence type="ECO:0000256" key="12">
    <source>
        <dbReference type="SAM" id="MobiDB-lite"/>
    </source>
</evidence>
<keyword evidence="10" id="KW-0325">Glycoprotein</keyword>
<feature type="compositionally biased region" description="Basic residues" evidence="12">
    <location>
        <begin position="1"/>
        <end position="20"/>
    </location>
</feature>
<keyword evidence="8" id="KW-1133">Transmembrane helix</keyword>